<protein>
    <submittedName>
        <fullName evidence="1">Uncharacterized protein</fullName>
    </submittedName>
</protein>
<keyword evidence="2" id="KW-1185">Reference proteome</keyword>
<gene>
    <name evidence="1" type="ORF">HAX54_053148</name>
</gene>
<organism evidence="1 2">
    <name type="scientific">Datura stramonium</name>
    <name type="common">Jimsonweed</name>
    <name type="synonym">Common thornapple</name>
    <dbReference type="NCBI Taxonomy" id="4076"/>
    <lineage>
        <taxon>Eukaryota</taxon>
        <taxon>Viridiplantae</taxon>
        <taxon>Streptophyta</taxon>
        <taxon>Embryophyta</taxon>
        <taxon>Tracheophyta</taxon>
        <taxon>Spermatophyta</taxon>
        <taxon>Magnoliopsida</taxon>
        <taxon>eudicotyledons</taxon>
        <taxon>Gunneridae</taxon>
        <taxon>Pentapetalae</taxon>
        <taxon>asterids</taxon>
        <taxon>lamiids</taxon>
        <taxon>Solanales</taxon>
        <taxon>Solanaceae</taxon>
        <taxon>Solanoideae</taxon>
        <taxon>Datureae</taxon>
        <taxon>Datura</taxon>
    </lineage>
</organism>
<accession>A0ABS8T0V4</accession>
<proteinExistence type="predicted"/>
<dbReference type="EMBL" id="JACEIK010000982">
    <property type="protein sequence ID" value="MCD7464629.1"/>
    <property type="molecule type" value="Genomic_DNA"/>
</dbReference>
<dbReference type="Proteomes" id="UP000823775">
    <property type="component" value="Unassembled WGS sequence"/>
</dbReference>
<comment type="caution">
    <text evidence="1">The sequence shown here is derived from an EMBL/GenBank/DDBJ whole genome shotgun (WGS) entry which is preliminary data.</text>
</comment>
<evidence type="ECO:0000313" key="1">
    <source>
        <dbReference type="EMBL" id="MCD7464629.1"/>
    </source>
</evidence>
<sequence length="66" mass="6814">MTGGVIAHHPTDGGVDGRQDFQAIGFNVMVGSMVHQSSDGASLGAEIRAILFNPDSGADETVKLET</sequence>
<evidence type="ECO:0000313" key="2">
    <source>
        <dbReference type="Proteomes" id="UP000823775"/>
    </source>
</evidence>
<reference evidence="1 2" key="1">
    <citation type="journal article" date="2021" name="BMC Genomics">
        <title>Datura genome reveals duplications of psychoactive alkaloid biosynthetic genes and high mutation rate following tissue culture.</title>
        <authorList>
            <person name="Rajewski A."/>
            <person name="Carter-House D."/>
            <person name="Stajich J."/>
            <person name="Litt A."/>
        </authorList>
    </citation>
    <scope>NUCLEOTIDE SEQUENCE [LARGE SCALE GENOMIC DNA]</scope>
    <source>
        <strain evidence="1">AR-01</strain>
    </source>
</reference>
<name>A0ABS8T0V4_DATST</name>
<feature type="non-terminal residue" evidence="1">
    <location>
        <position position="66"/>
    </location>
</feature>